<comment type="cofactor">
    <cofactor evidence="1">
        <name>FAD</name>
        <dbReference type="ChEBI" id="CHEBI:57692"/>
    </cofactor>
</comment>
<keyword evidence="3" id="KW-0285">Flavoprotein</keyword>
<evidence type="ECO:0000256" key="1">
    <source>
        <dbReference type="ARBA" id="ARBA00001974"/>
    </source>
</evidence>
<dbReference type="InterPro" id="IPR016156">
    <property type="entry name" value="FAD/NAD-linked_Rdtase_dimer_sf"/>
</dbReference>
<feature type="domain" description="FAD/NAD(P)-binding" evidence="8">
    <location>
        <begin position="4"/>
        <end position="301"/>
    </location>
</feature>
<dbReference type="PANTHER" id="PTHR43429">
    <property type="entry name" value="PYRIDINE NUCLEOTIDE-DISULFIDE OXIDOREDUCTASE DOMAIN-CONTAINING"/>
    <property type="match status" value="1"/>
</dbReference>
<evidence type="ECO:0000313" key="9">
    <source>
        <dbReference type="EMBL" id="MFB9680731.1"/>
    </source>
</evidence>
<organism evidence="9 10">
    <name type="scientific">Streptosporangium vulgare</name>
    <dbReference type="NCBI Taxonomy" id="46190"/>
    <lineage>
        <taxon>Bacteria</taxon>
        <taxon>Bacillati</taxon>
        <taxon>Actinomycetota</taxon>
        <taxon>Actinomycetes</taxon>
        <taxon>Streptosporangiales</taxon>
        <taxon>Streptosporangiaceae</taxon>
        <taxon>Streptosporangium</taxon>
    </lineage>
</organism>
<sequence>MAERLVVIGGDAAGMSAASQARRRRGPEDLRIVAFEKGAHASYSACGIPYLVGGEVTDVESLVSRRPEVFRDEMDIDLRLRSEVVEIDLDRRAVAVRDGRGGDPSWEPFDQLVVATGAVPGRPDLPGADAEGVYGVQTLDDGVALLRALEDEPRRAVVVGGGYIGLEMAEALVRRGLEVSLVDAAEQPMSTLDPDMGALVADALRDLGVEVHLGERMEGFEESGGRVTAVRTANLTLPADLVVLGLGTRPNSALAEAAGIPVGETSGIVTDRRMRTPVEGVWAAGDCVETFHRVSRRPVAIALGTHANKQGRVTGINIGGGHASFPGVVGTAVSKICEYEVARTGLTTAAAEQAGFEPVGGIVESTTRAGYYPGARKMKIKTIADRGTGRLLGAQIVGQEGAAKRIDALAVAIWNEMTVEEMSGLDLSYAPPFAPVWDPVLIAARKAAEHIDRLDGKA</sequence>
<dbReference type="SUPFAM" id="SSF51905">
    <property type="entry name" value="FAD/NAD(P)-binding domain"/>
    <property type="match status" value="1"/>
</dbReference>
<dbReference type="Pfam" id="PF07992">
    <property type="entry name" value="Pyr_redox_2"/>
    <property type="match status" value="1"/>
</dbReference>
<feature type="domain" description="Pyridine nucleotide-disulphide oxidoreductase dimerisation" evidence="7">
    <location>
        <begin position="334"/>
        <end position="435"/>
    </location>
</feature>
<evidence type="ECO:0000256" key="2">
    <source>
        <dbReference type="ARBA" id="ARBA00009130"/>
    </source>
</evidence>
<keyword evidence="4" id="KW-0274">FAD</keyword>
<accession>A0ABV5TR40</accession>
<reference evidence="9 10" key="1">
    <citation type="submission" date="2024-09" db="EMBL/GenBank/DDBJ databases">
        <authorList>
            <person name="Sun Q."/>
            <person name="Mori K."/>
        </authorList>
    </citation>
    <scope>NUCLEOTIDE SEQUENCE [LARGE SCALE GENOMIC DNA]</scope>
    <source>
        <strain evidence="9 10">JCM 3028</strain>
    </source>
</reference>
<dbReference type="InterPro" id="IPR036188">
    <property type="entry name" value="FAD/NAD-bd_sf"/>
</dbReference>
<evidence type="ECO:0000313" key="10">
    <source>
        <dbReference type="Proteomes" id="UP001589610"/>
    </source>
</evidence>
<comment type="caution">
    <text evidence="9">The sequence shown here is derived from an EMBL/GenBank/DDBJ whole genome shotgun (WGS) entry which is preliminary data.</text>
</comment>
<dbReference type="InterPro" id="IPR050260">
    <property type="entry name" value="FAD-bd_OxRdtase"/>
</dbReference>
<dbReference type="InterPro" id="IPR004099">
    <property type="entry name" value="Pyr_nucl-diS_OxRdtase_dimer"/>
</dbReference>
<evidence type="ECO:0000259" key="8">
    <source>
        <dbReference type="Pfam" id="PF07992"/>
    </source>
</evidence>
<evidence type="ECO:0000256" key="5">
    <source>
        <dbReference type="ARBA" id="ARBA00023002"/>
    </source>
</evidence>
<dbReference type="SUPFAM" id="SSF55424">
    <property type="entry name" value="FAD/NAD-linked reductases, dimerisation (C-terminal) domain"/>
    <property type="match status" value="1"/>
</dbReference>
<evidence type="ECO:0000256" key="6">
    <source>
        <dbReference type="ARBA" id="ARBA00023284"/>
    </source>
</evidence>
<gene>
    <name evidence="9" type="ORF">ACFFRH_35105</name>
</gene>
<dbReference type="Proteomes" id="UP001589610">
    <property type="component" value="Unassembled WGS sequence"/>
</dbReference>
<keyword evidence="6" id="KW-0676">Redox-active center</keyword>
<keyword evidence="10" id="KW-1185">Reference proteome</keyword>
<dbReference type="PRINTS" id="PR00368">
    <property type="entry name" value="FADPNR"/>
</dbReference>
<dbReference type="EMBL" id="JBHMBS010000026">
    <property type="protein sequence ID" value="MFB9680731.1"/>
    <property type="molecule type" value="Genomic_DNA"/>
</dbReference>
<dbReference type="PANTHER" id="PTHR43429:SF1">
    <property type="entry name" value="NAD(P)H SULFUR OXIDOREDUCTASE (COA-DEPENDENT)"/>
    <property type="match status" value="1"/>
</dbReference>
<evidence type="ECO:0000256" key="3">
    <source>
        <dbReference type="ARBA" id="ARBA00022630"/>
    </source>
</evidence>
<evidence type="ECO:0000256" key="4">
    <source>
        <dbReference type="ARBA" id="ARBA00022827"/>
    </source>
</evidence>
<keyword evidence="5" id="KW-0560">Oxidoreductase</keyword>
<name>A0ABV5TR40_9ACTN</name>
<protein>
    <submittedName>
        <fullName evidence="9">FAD-dependent oxidoreductase</fullName>
    </submittedName>
</protein>
<dbReference type="PRINTS" id="PR00411">
    <property type="entry name" value="PNDRDTASEI"/>
</dbReference>
<dbReference type="InterPro" id="IPR023753">
    <property type="entry name" value="FAD/NAD-binding_dom"/>
</dbReference>
<dbReference type="Gene3D" id="3.50.50.60">
    <property type="entry name" value="FAD/NAD(P)-binding domain"/>
    <property type="match status" value="2"/>
</dbReference>
<evidence type="ECO:0000259" key="7">
    <source>
        <dbReference type="Pfam" id="PF02852"/>
    </source>
</evidence>
<comment type="similarity">
    <text evidence="2">Belongs to the class-III pyridine nucleotide-disulfide oxidoreductase family.</text>
</comment>
<proteinExistence type="inferred from homology"/>
<dbReference type="Pfam" id="PF02852">
    <property type="entry name" value="Pyr_redox_dim"/>
    <property type="match status" value="1"/>
</dbReference>
<dbReference type="RefSeq" id="WP_386161737.1">
    <property type="nucleotide sequence ID" value="NZ_JBHMBS010000026.1"/>
</dbReference>